<evidence type="ECO:0000256" key="1">
    <source>
        <dbReference type="SAM" id="SignalP"/>
    </source>
</evidence>
<dbReference type="Proteomes" id="UP001057455">
    <property type="component" value="Unassembled WGS sequence"/>
</dbReference>
<name>A0A9W5TC17_BABOV</name>
<feature type="chain" id="PRO_5040887892" evidence="1">
    <location>
        <begin position="20"/>
        <end position="624"/>
    </location>
</feature>
<comment type="caution">
    <text evidence="2">The sequence shown here is derived from an EMBL/GenBank/DDBJ whole genome shotgun (WGS) entry which is preliminary data.</text>
</comment>
<organism evidence="2 3">
    <name type="scientific">Babesia ovis</name>
    <dbReference type="NCBI Taxonomy" id="5869"/>
    <lineage>
        <taxon>Eukaryota</taxon>
        <taxon>Sar</taxon>
        <taxon>Alveolata</taxon>
        <taxon>Apicomplexa</taxon>
        <taxon>Aconoidasida</taxon>
        <taxon>Piroplasmida</taxon>
        <taxon>Babesiidae</taxon>
        <taxon>Babesia</taxon>
    </lineage>
</organism>
<keyword evidence="3" id="KW-1185">Reference proteome</keyword>
<gene>
    <name evidence="2" type="ORF">BaOVIS_010910</name>
</gene>
<evidence type="ECO:0000313" key="2">
    <source>
        <dbReference type="EMBL" id="GFE53687.1"/>
    </source>
</evidence>
<evidence type="ECO:0000313" key="3">
    <source>
        <dbReference type="Proteomes" id="UP001057455"/>
    </source>
</evidence>
<reference evidence="2" key="1">
    <citation type="submission" date="2019-12" db="EMBL/GenBank/DDBJ databases">
        <title>Genome sequence of Babesia ovis.</title>
        <authorList>
            <person name="Yamagishi J."/>
            <person name="Sevinc F."/>
            <person name="Xuan X."/>
        </authorList>
    </citation>
    <scope>NUCLEOTIDE SEQUENCE</scope>
    <source>
        <strain evidence="2">Selcuk</strain>
    </source>
</reference>
<dbReference type="OrthoDB" id="365497at2759"/>
<dbReference type="EMBL" id="BLIY01000007">
    <property type="protein sequence ID" value="GFE53687.1"/>
    <property type="molecule type" value="Genomic_DNA"/>
</dbReference>
<keyword evidence="1" id="KW-0732">Signal</keyword>
<feature type="signal peptide" evidence="1">
    <location>
        <begin position="1"/>
        <end position="19"/>
    </location>
</feature>
<proteinExistence type="predicted"/>
<protein>
    <submittedName>
        <fullName evidence="2">Phosphoglycolate phosphatase, putative</fullName>
    </submittedName>
</protein>
<sequence>MKFALFLLGAAAYQALVGAASQSNIVNIDNEFDVEIPEHQLTVLSCPTGRGLTITNATWVATRYMDIPGQNAIVFERTKDVIKLCRGLNNCVLKPVAHLEQVEDGMYIFFGLPIENAKYKLKVTGICEKTPVAPIGREMISVIDSNEELVMGCNEGEVINVSLLRGAGLQNSLIYRNLYCTNSFMENAFELCQNKRSCKISKSLYNSDNGKCIYQVIDAQYYCRPPHHHYYIDVIKHSDGKYETVLTAEENSHVVVKAPAESVLSVKSAIWDVVGKSSEEDDPKRNRLDTLQFYCEGRSSCTFIPKRASNGMMDLYLGGITGDIKKPFMLRATFEFVPHDPEKVDKSNIKTVKCRKGSTIEMTCPEKTFLRVVSALWGGFVSNKSLEPTVIFWEEKNVQGKLYRVTEIGALLDKQIFNKNHYVFDPVAVVNGKQRLPFITGVSGDDHNLTVNYMCMDKYRSPSISDIGVRDNIVKRPTDDNMDMSLALEKEKVLDSLFKKDDQLVIMVEHKADSVIKVGDFLKIQIPYETDKHYITNITDERETMKRSLSEKCDSAIINIIFADDKTLHITTNFYHKNKLVDTIEHEVTSTRPIEYGRNVKDIVVANGGVVGMRVFIKSNSESS</sequence>
<accession>A0A9W5TC17</accession>
<dbReference type="AlphaFoldDB" id="A0A9W5TC17"/>